<dbReference type="Pfam" id="PF06305">
    <property type="entry name" value="LapA_dom"/>
    <property type="match status" value="1"/>
</dbReference>
<dbReference type="Proteomes" id="UP000316649">
    <property type="component" value="Unassembled WGS sequence"/>
</dbReference>
<dbReference type="GO" id="GO:0005886">
    <property type="term" value="C:plasma membrane"/>
    <property type="evidence" value="ECO:0007669"/>
    <property type="project" value="InterPro"/>
</dbReference>
<organism evidence="7 8">
    <name type="scientific">Sedimenticola selenatireducens</name>
    <dbReference type="NCBI Taxonomy" id="191960"/>
    <lineage>
        <taxon>Bacteria</taxon>
        <taxon>Pseudomonadati</taxon>
        <taxon>Pseudomonadota</taxon>
        <taxon>Gammaproteobacteria</taxon>
        <taxon>Chromatiales</taxon>
        <taxon>Sedimenticolaceae</taxon>
        <taxon>Sedimenticola</taxon>
    </lineage>
</organism>
<evidence type="ECO:0000256" key="3">
    <source>
        <dbReference type="ARBA" id="ARBA00022989"/>
    </source>
</evidence>
<evidence type="ECO:0000313" key="8">
    <source>
        <dbReference type="Proteomes" id="UP000316649"/>
    </source>
</evidence>
<evidence type="ECO:0000259" key="6">
    <source>
        <dbReference type="Pfam" id="PF06305"/>
    </source>
</evidence>
<evidence type="ECO:0000256" key="5">
    <source>
        <dbReference type="SAM" id="Phobius"/>
    </source>
</evidence>
<sequence>MRFLKLIFIFLIMMIGAAFAVMNADTVKLNYYFGVQELPLSVILVGAIGVGALLGVLATLVGSLKLKRENMTLKHKAKVARQEVNNLRSIPIKDS</sequence>
<keyword evidence="1" id="KW-1003">Cell membrane</keyword>
<dbReference type="InterPro" id="IPR010445">
    <property type="entry name" value="LapA_dom"/>
</dbReference>
<protein>
    <submittedName>
        <fullName evidence="7">LapA family protein</fullName>
    </submittedName>
</protein>
<reference evidence="7 8" key="1">
    <citation type="submission" date="2019-07" db="EMBL/GenBank/DDBJ databases">
        <title>The pathways for chlorine oxyanion respiration interact through the shared metabolite chlorate.</title>
        <authorList>
            <person name="Barnum T.P."/>
            <person name="Cheng Y."/>
            <person name="Hill K.A."/>
            <person name="Lucas L.N."/>
            <person name="Carlson H.K."/>
            <person name="Coates J.D."/>
        </authorList>
    </citation>
    <scope>NUCLEOTIDE SEQUENCE [LARGE SCALE GENOMIC DNA]</scope>
    <source>
        <strain evidence="7 8">BK-1</strain>
    </source>
</reference>
<keyword evidence="4 5" id="KW-0472">Membrane</keyword>
<name>A0A558DS13_9GAMM</name>
<feature type="domain" description="Lipopolysaccharide assembly protein A" evidence="6">
    <location>
        <begin position="23"/>
        <end position="84"/>
    </location>
</feature>
<evidence type="ECO:0000256" key="4">
    <source>
        <dbReference type="ARBA" id="ARBA00023136"/>
    </source>
</evidence>
<keyword evidence="2 5" id="KW-0812">Transmembrane</keyword>
<accession>A0A558DS13</accession>
<evidence type="ECO:0000256" key="1">
    <source>
        <dbReference type="ARBA" id="ARBA00022475"/>
    </source>
</evidence>
<dbReference type="OrthoDB" id="5653616at2"/>
<dbReference type="RefSeq" id="WP_144358500.1">
    <property type="nucleotide sequence ID" value="NZ_VMNH01000007.1"/>
</dbReference>
<feature type="transmembrane region" description="Helical" evidence="5">
    <location>
        <begin position="40"/>
        <end position="64"/>
    </location>
</feature>
<dbReference type="AlphaFoldDB" id="A0A558DS13"/>
<proteinExistence type="predicted"/>
<evidence type="ECO:0000256" key="2">
    <source>
        <dbReference type="ARBA" id="ARBA00022692"/>
    </source>
</evidence>
<keyword evidence="8" id="KW-1185">Reference proteome</keyword>
<comment type="caution">
    <text evidence="7">The sequence shown here is derived from an EMBL/GenBank/DDBJ whole genome shotgun (WGS) entry which is preliminary data.</text>
</comment>
<keyword evidence="3 5" id="KW-1133">Transmembrane helix</keyword>
<dbReference type="EMBL" id="VMNH01000007">
    <property type="protein sequence ID" value="TVO75920.1"/>
    <property type="molecule type" value="Genomic_DNA"/>
</dbReference>
<evidence type="ECO:0000313" key="7">
    <source>
        <dbReference type="EMBL" id="TVO75920.1"/>
    </source>
</evidence>
<gene>
    <name evidence="7" type="ORF">FHP88_07935</name>
</gene>